<proteinExistence type="predicted"/>
<protein>
    <submittedName>
        <fullName evidence="1">Uncharacterized protein</fullName>
    </submittedName>
</protein>
<dbReference type="Proteomes" id="UP001159427">
    <property type="component" value="Unassembled WGS sequence"/>
</dbReference>
<organism evidence="1 2">
    <name type="scientific">Porites evermanni</name>
    <dbReference type="NCBI Taxonomy" id="104178"/>
    <lineage>
        <taxon>Eukaryota</taxon>
        <taxon>Metazoa</taxon>
        <taxon>Cnidaria</taxon>
        <taxon>Anthozoa</taxon>
        <taxon>Hexacorallia</taxon>
        <taxon>Scleractinia</taxon>
        <taxon>Fungiina</taxon>
        <taxon>Poritidae</taxon>
        <taxon>Porites</taxon>
    </lineage>
</organism>
<gene>
    <name evidence="1" type="ORF">PEVE_00037504</name>
</gene>
<evidence type="ECO:0000313" key="2">
    <source>
        <dbReference type="Proteomes" id="UP001159427"/>
    </source>
</evidence>
<feature type="non-terminal residue" evidence="1">
    <location>
        <position position="1"/>
    </location>
</feature>
<accession>A0ABN8MMS2</accession>
<name>A0ABN8MMS2_9CNID</name>
<dbReference type="EMBL" id="CALNXI010000617">
    <property type="protein sequence ID" value="CAH3030187.1"/>
    <property type="molecule type" value="Genomic_DNA"/>
</dbReference>
<evidence type="ECO:0000313" key="1">
    <source>
        <dbReference type="EMBL" id="CAH3030187.1"/>
    </source>
</evidence>
<comment type="caution">
    <text evidence="1">The sequence shown here is derived from an EMBL/GenBank/DDBJ whole genome shotgun (WGS) entry which is preliminary data.</text>
</comment>
<reference evidence="1 2" key="1">
    <citation type="submission" date="2022-05" db="EMBL/GenBank/DDBJ databases">
        <authorList>
            <consortium name="Genoscope - CEA"/>
            <person name="William W."/>
        </authorList>
    </citation>
    <scope>NUCLEOTIDE SEQUENCE [LARGE SCALE GENOMIC DNA]</scope>
</reference>
<sequence length="194" mass="21643">VLSISVKPTLAPGQVLNGVMVHRIFKQKAIYIRPLEQICDVSSFSIKRSLEENQENDHVPQSPKKIIVEETKEDLPQMLDAAHEGKILHHTCYIMLFMTRTPSSVCYCSTALPLFASQEISHGERPLKPVTVHKALLKGEMIAIFRDPSILQYEVDFTIIGHTGVEEEGQGSGVLIEVLTSFWHECFSSLTVGA</sequence>
<keyword evidence="2" id="KW-1185">Reference proteome</keyword>